<dbReference type="RefSeq" id="WP_148305962.1">
    <property type="nucleotide sequence ID" value="NZ_CP009552.1"/>
</dbReference>
<accession>A0A0A7GJ74</accession>
<dbReference type="Gene3D" id="3.40.190.10">
    <property type="entry name" value="Periplasmic binding protein-like II"/>
    <property type="match status" value="1"/>
</dbReference>
<dbReference type="AlphaFoldDB" id="A0A0A7GJ74"/>
<dbReference type="HOGENOM" id="CLU_053800_0_0_2"/>
<feature type="domain" description="DUF7343" evidence="1">
    <location>
        <begin position="4"/>
        <end position="56"/>
    </location>
</feature>
<dbReference type="InterPro" id="IPR014466">
    <property type="entry name" value="Txn_rg_UCP012876"/>
</dbReference>
<evidence type="ECO:0000313" key="3">
    <source>
        <dbReference type="Proteomes" id="UP000030624"/>
    </source>
</evidence>
<evidence type="ECO:0000313" key="2">
    <source>
        <dbReference type="EMBL" id="AIY90971.1"/>
    </source>
</evidence>
<dbReference type="EMBL" id="CP009552">
    <property type="protein sequence ID" value="AIY90971.1"/>
    <property type="molecule type" value="Genomic_DNA"/>
</dbReference>
<sequence>MMFEEMVVKILKERKFDGALQTELVEITGASKSRISEILTKLEKEGRIARKKETGKNYRVWLREYSESRIKVGILRATEYVKLISAGDCEFIVYSNALELTRDLALGRIEFAASPIVTQVMLGITMKSFKITGIVAENGSGVVFGDKTNGVFATTEMSAMEMNLRAIRNRLGVREFKYCDSAECLISSLESVNGSAIWEPYFTIAERDKIPFSEMAGDFPCCSLAVNLSFLKESEDDVERFIRNSRKAVSDYEKASKVLGFDEDVVKKTVKSYKFNPDYSVEEIGRIIGKSGFEISKKSLESVFIEI</sequence>
<dbReference type="InterPro" id="IPR036388">
    <property type="entry name" value="WH-like_DNA-bd_sf"/>
</dbReference>
<dbReference type="InterPro" id="IPR036390">
    <property type="entry name" value="WH_DNA-bd_sf"/>
</dbReference>
<dbReference type="Proteomes" id="UP000030624">
    <property type="component" value="Chromosome"/>
</dbReference>
<dbReference type="GeneID" id="24798519"/>
<reference evidence="2 3" key="1">
    <citation type="journal article" date="2015" name="Appl. Environ. Microbiol.">
        <title>The Geoglobus acetivorans genome: Fe(III) reduction, acetate utilization, autotrophic growth, and degradation of aromatic compounds in a hyperthermophilic archaeon.</title>
        <authorList>
            <person name="Mardanov A.V."/>
            <person name="Slododkina G.B."/>
            <person name="Slobodkin A.I."/>
            <person name="Beletsky A.V."/>
            <person name="Gavrilov S.N."/>
            <person name="Kublanov I.V."/>
            <person name="Bonch-Osmolovskaya E.A."/>
            <person name="Skryabin K.G."/>
            <person name="Ravin N.V."/>
        </authorList>
    </citation>
    <scope>NUCLEOTIDE SEQUENCE [LARGE SCALE GENOMIC DNA]</scope>
    <source>
        <strain evidence="2 3">SBH6</strain>
    </source>
</reference>
<evidence type="ECO:0000259" key="1">
    <source>
        <dbReference type="Pfam" id="PF24034"/>
    </source>
</evidence>
<dbReference type="KEGG" id="gac:GACE_1946"/>
<proteinExistence type="predicted"/>
<dbReference type="SUPFAM" id="SSF46785">
    <property type="entry name" value="Winged helix' DNA-binding domain"/>
    <property type="match status" value="1"/>
</dbReference>
<gene>
    <name evidence="2" type="ORF">GACE_1946</name>
</gene>
<dbReference type="InterPro" id="IPR055767">
    <property type="entry name" value="DUF7343"/>
</dbReference>
<organism evidence="2 3">
    <name type="scientific">Geoglobus acetivorans</name>
    <dbReference type="NCBI Taxonomy" id="565033"/>
    <lineage>
        <taxon>Archaea</taxon>
        <taxon>Methanobacteriati</taxon>
        <taxon>Methanobacteriota</taxon>
        <taxon>Archaeoglobi</taxon>
        <taxon>Archaeoglobales</taxon>
        <taxon>Archaeoglobaceae</taxon>
        <taxon>Geoglobus</taxon>
    </lineage>
</organism>
<protein>
    <recommendedName>
        <fullName evidence="1">DUF7343 domain-containing protein</fullName>
    </recommendedName>
</protein>
<dbReference type="eggNOG" id="arCOG01804">
    <property type="taxonomic scope" value="Archaea"/>
</dbReference>
<name>A0A0A7GJ74_GEOAI</name>
<dbReference type="Pfam" id="PF24034">
    <property type="entry name" value="DUF7343"/>
    <property type="match status" value="1"/>
</dbReference>
<dbReference type="Gene3D" id="1.10.10.10">
    <property type="entry name" value="Winged helix-like DNA-binding domain superfamily/Winged helix DNA-binding domain"/>
    <property type="match status" value="1"/>
</dbReference>
<dbReference type="PIRSF" id="PIRSF012876">
    <property type="entry name" value="Txn_rg_UCP012876"/>
    <property type="match status" value="1"/>
</dbReference>